<proteinExistence type="predicted"/>
<dbReference type="EMBL" id="RBRA01000013">
    <property type="protein sequence ID" value="RMQ29614.1"/>
    <property type="molecule type" value="Genomic_DNA"/>
</dbReference>
<accession>A0A3M4KKL1</accession>
<evidence type="ECO:0000313" key="2">
    <source>
        <dbReference type="Proteomes" id="UP000269044"/>
    </source>
</evidence>
<gene>
    <name evidence="1" type="ORF">ALQ08_03928</name>
</gene>
<reference evidence="1 2" key="1">
    <citation type="submission" date="2018-08" db="EMBL/GenBank/DDBJ databases">
        <title>Recombination of ecologically and evolutionarily significant loci maintains genetic cohesion in the Pseudomonas syringae species complex.</title>
        <authorList>
            <person name="Dillon M."/>
            <person name="Thakur S."/>
            <person name="Almeida R.N.D."/>
            <person name="Weir B.S."/>
            <person name="Guttman D.S."/>
        </authorList>
    </citation>
    <scope>NUCLEOTIDE SEQUENCE [LARGE SCALE GENOMIC DNA]</scope>
    <source>
        <strain evidence="1 2">ICMP 13052</strain>
    </source>
</reference>
<organism evidence="1 2">
    <name type="scientific">Pseudomonas syringae pv. delphinii</name>
    <dbReference type="NCBI Taxonomy" id="192088"/>
    <lineage>
        <taxon>Bacteria</taxon>
        <taxon>Pseudomonadati</taxon>
        <taxon>Pseudomonadota</taxon>
        <taxon>Gammaproteobacteria</taxon>
        <taxon>Pseudomonadales</taxon>
        <taxon>Pseudomonadaceae</taxon>
        <taxon>Pseudomonas</taxon>
    </lineage>
</organism>
<name>A0A3M4KKL1_9PSED</name>
<comment type="caution">
    <text evidence="1">The sequence shown here is derived from an EMBL/GenBank/DDBJ whole genome shotgun (WGS) entry which is preliminary data.</text>
</comment>
<dbReference type="AlphaFoldDB" id="A0A3M4KKL1"/>
<sequence length="73" mass="8547">MAVRMMLPLRLEHNDVLIPLNLDWPSRFISLLRLYDLFARQPSVLALPFIGDKVDQRNVVVWSTRCEKNAQPE</sequence>
<evidence type="ECO:0000313" key="1">
    <source>
        <dbReference type="EMBL" id="RMQ29614.1"/>
    </source>
</evidence>
<dbReference type="Proteomes" id="UP000269044">
    <property type="component" value="Unassembled WGS sequence"/>
</dbReference>
<protein>
    <submittedName>
        <fullName evidence="1">Uncharacterized protein</fullName>
    </submittedName>
</protein>